<dbReference type="AlphaFoldDB" id="A0A9W7YDE1"/>
<organism evidence="2 3">
    <name type="scientific">Coemansia biformis</name>
    <dbReference type="NCBI Taxonomy" id="1286918"/>
    <lineage>
        <taxon>Eukaryota</taxon>
        <taxon>Fungi</taxon>
        <taxon>Fungi incertae sedis</taxon>
        <taxon>Zoopagomycota</taxon>
        <taxon>Kickxellomycotina</taxon>
        <taxon>Kickxellomycetes</taxon>
        <taxon>Kickxellales</taxon>
        <taxon>Kickxellaceae</taxon>
        <taxon>Coemansia</taxon>
    </lineage>
</organism>
<comment type="caution">
    <text evidence="2">The sequence shown here is derived from an EMBL/GenBank/DDBJ whole genome shotgun (WGS) entry which is preliminary data.</text>
</comment>
<reference evidence="2" key="1">
    <citation type="submission" date="2022-07" db="EMBL/GenBank/DDBJ databases">
        <title>Phylogenomic reconstructions and comparative analyses of Kickxellomycotina fungi.</title>
        <authorList>
            <person name="Reynolds N.K."/>
            <person name="Stajich J.E."/>
            <person name="Barry K."/>
            <person name="Grigoriev I.V."/>
            <person name="Crous P."/>
            <person name="Smith M.E."/>
        </authorList>
    </citation>
    <scope>NUCLEOTIDE SEQUENCE</scope>
    <source>
        <strain evidence="2">BCRC 34381</strain>
    </source>
</reference>
<feature type="non-terminal residue" evidence="2">
    <location>
        <position position="1"/>
    </location>
</feature>
<dbReference type="EMBL" id="JANBOI010000493">
    <property type="protein sequence ID" value="KAJ1730169.1"/>
    <property type="molecule type" value="Genomic_DNA"/>
</dbReference>
<feature type="compositionally biased region" description="Basic and acidic residues" evidence="1">
    <location>
        <begin position="1"/>
        <end position="12"/>
    </location>
</feature>
<keyword evidence="3" id="KW-1185">Reference proteome</keyword>
<dbReference type="Proteomes" id="UP001143981">
    <property type="component" value="Unassembled WGS sequence"/>
</dbReference>
<name>A0A9W7YDE1_9FUNG</name>
<sequence length="90" mass="9437">RPPRRWHPEGRRGSNGGGHPLAQLGRHGAGAPRPGGVDARDPAAATGAEPGIGRVVPEPAVEPHIRLGDETVWRVEEHAGPALCRKGRAL</sequence>
<evidence type="ECO:0000256" key="1">
    <source>
        <dbReference type="SAM" id="MobiDB-lite"/>
    </source>
</evidence>
<gene>
    <name evidence="2" type="ORF">LPJ61_003165</name>
</gene>
<evidence type="ECO:0000313" key="2">
    <source>
        <dbReference type="EMBL" id="KAJ1730169.1"/>
    </source>
</evidence>
<evidence type="ECO:0000313" key="3">
    <source>
        <dbReference type="Proteomes" id="UP001143981"/>
    </source>
</evidence>
<feature type="region of interest" description="Disordered" evidence="1">
    <location>
        <begin position="1"/>
        <end position="55"/>
    </location>
</feature>
<protein>
    <submittedName>
        <fullName evidence="2">Uncharacterized protein</fullName>
    </submittedName>
</protein>
<feature type="non-terminal residue" evidence="2">
    <location>
        <position position="90"/>
    </location>
</feature>
<proteinExistence type="predicted"/>
<accession>A0A9W7YDE1</accession>
<feature type="compositionally biased region" description="Low complexity" evidence="1">
    <location>
        <begin position="25"/>
        <end position="36"/>
    </location>
</feature>